<evidence type="ECO:0000313" key="2">
    <source>
        <dbReference type="Proteomes" id="UP000270411"/>
    </source>
</evidence>
<dbReference type="Proteomes" id="UP000270411">
    <property type="component" value="Chromosome 1"/>
</dbReference>
<gene>
    <name evidence="1" type="ORF">EHF44_02170</name>
</gene>
<dbReference type="AlphaFoldDB" id="A0A3G8GWI0"/>
<dbReference type="OrthoDB" id="5916208at2"/>
<dbReference type="KEGG" id="cpau:EHF44_02170"/>
<dbReference type="EMBL" id="CP033969">
    <property type="protein sequence ID" value="AZG12319.1"/>
    <property type="molecule type" value="Genomic_DNA"/>
</dbReference>
<accession>A0A3G8GWI0</accession>
<protein>
    <submittedName>
        <fullName evidence="1">Glycine zipper family protein</fullName>
    </submittedName>
</protein>
<dbReference type="RefSeq" id="WP_124682216.1">
    <property type="nucleotide sequence ID" value="NZ_CP033969.1"/>
</dbReference>
<name>A0A3G8GWI0_9BURK</name>
<organism evidence="1 2">
    <name type="scientific">Cupriavidus pauculus</name>
    <dbReference type="NCBI Taxonomy" id="82633"/>
    <lineage>
        <taxon>Bacteria</taxon>
        <taxon>Pseudomonadati</taxon>
        <taxon>Pseudomonadota</taxon>
        <taxon>Betaproteobacteria</taxon>
        <taxon>Burkholderiales</taxon>
        <taxon>Burkholderiaceae</taxon>
        <taxon>Cupriavidus</taxon>
    </lineage>
</organism>
<sequence>MSSYLYQILTNDRKDSQYDVLGHLMPARMFVFVVVDEPGAQGFLVRRVYASIDDPYLKKLELSPLQVQREVFPEKFGLWGKNQYSTASIAEHVMGFEKITSYASASTEFPEGASRMRGKMVYVDIAKAKRAGAQLVTTQEIRHALQEYSRQNPHLKKRVEKIMNYAENLDKEVLVRPNPDVPASGVFTKNGLATSLAIVKYARVVQVIGIGFTAYDLGNATEKSFETKSIRPISKEVVQQVGGWGGAIAGMKIGAAYGALAGIETGPGAIITGLIGGIIFGSIGYFGGGVVADQIPDK</sequence>
<proteinExistence type="predicted"/>
<reference evidence="2" key="1">
    <citation type="submission" date="2018-11" db="EMBL/GenBank/DDBJ databases">
        <title>FDA dAtabase for Regulatory Grade micrObial Sequences (FDA-ARGOS): Supporting development and validation of Infectious Disease Dx tests.</title>
        <authorList>
            <person name="Goldberg B."/>
            <person name="Campos J."/>
            <person name="Tallon L."/>
            <person name="Sadzewicz L."/>
            <person name="Zhao X."/>
            <person name="Vavikolanu K."/>
            <person name="Mehta A."/>
            <person name="Aluvathingal J."/>
            <person name="Nadendla S."/>
            <person name="Geyer C."/>
            <person name="Nandy P."/>
            <person name="Yan Y."/>
            <person name="Sichtig H."/>
        </authorList>
    </citation>
    <scope>NUCLEOTIDE SEQUENCE [LARGE SCALE GENOMIC DNA]</scope>
    <source>
        <strain evidence="2">FDAARGOS_614</strain>
    </source>
</reference>
<evidence type="ECO:0000313" key="1">
    <source>
        <dbReference type="EMBL" id="AZG12319.1"/>
    </source>
</evidence>